<reference evidence="5" key="1">
    <citation type="submission" date="2014-12" db="EMBL/GenBank/DDBJ databases">
        <title>Insight into the proteome of Arion vulgaris.</title>
        <authorList>
            <person name="Aradska J."/>
            <person name="Bulat T."/>
            <person name="Smidak R."/>
            <person name="Sarate P."/>
            <person name="Gangsoo J."/>
            <person name="Sialana F."/>
            <person name="Bilban M."/>
            <person name="Lubec G."/>
        </authorList>
    </citation>
    <scope>NUCLEOTIDE SEQUENCE</scope>
    <source>
        <tissue evidence="5">Skin</tissue>
    </source>
</reference>
<dbReference type="Pfam" id="PF00013">
    <property type="entry name" value="KH_1"/>
    <property type="match status" value="2"/>
</dbReference>
<keyword evidence="2" id="KW-0694">RNA-binding</keyword>
<dbReference type="GO" id="GO:0003723">
    <property type="term" value="F:RNA binding"/>
    <property type="evidence" value="ECO:0007669"/>
    <property type="project" value="UniProtKB-UniRule"/>
</dbReference>
<name>A0A0B7AGY2_9EUPU</name>
<accession>A0A0B7AGY2</accession>
<protein>
    <recommendedName>
        <fullName evidence="4">K Homology domain-containing protein</fullName>
    </recommendedName>
</protein>
<dbReference type="SMART" id="SM00322">
    <property type="entry name" value="KH"/>
    <property type="match status" value="2"/>
</dbReference>
<dbReference type="InterPro" id="IPR004087">
    <property type="entry name" value="KH_dom"/>
</dbReference>
<evidence type="ECO:0000259" key="4">
    <source>
        <dbReference type="SMART" id="SM00322"/>
    </source>
</evidence>
<dbReference type="CDD" id="cd22417">
    <property type="entry name" value="KH-I_Vigilin_rpt14"/>
    <property type="match status" value="1"/>
</dbReference>
<evidence type="ECO:0000256" key="1">
    <source>
        <dbReference type="ARBA" id="ARBA00022737"/>
    </source>
</evidence>
<dbReference type="InterPro" id="IPR004088">
    <property type="entry name" value="KH_dom_type_1"/>
</dbReference>
<evidence type="ECO:0000313" key="5">
    <source>
        <dbReference type="EMBL" id="CEK79882.1"/>
    </source>
</evidence>
<proteinExistence type="predicted"/>
<dbReference type="SUPFAM" id="SSF54791">
    <property type="entry name" value="Eukaryotic type KH-domain (KH-domain type I)"/>
    <property type="match status" value="3"/>
</dbReference>
<dbReference type="AlphaFoldDB" id="A0A0B7AGY2"/>
<evidence type="ECO:0000256" key="2">
    <source>
        <dbReference type="PROSITE-ProRule" id="PRU00117"/>
    </source>
</evidence>
<dbReference type="EMBL" id="HACG01033017">
    <property type="protein sequence ID" value="CEK79882.1"/>
    <property type="molecule type" value="Transcribed_RNA"/>
</dbReference>
<organism evidence="5">
    <name type="scientific">Arion vulgaris</name>
    <dbReference type="NCBI Taxonomy" id="1028688"/>
    <lineage>
        <taxon>Eukaryota</taxon>
        <taxon>Metazoa</taxon>
        <taxon>Spiralia</taxon>
        <taxon>Lophotrochozoa</taxon>
        <taxon>Mollusca</taxon>
        <taxon>Gastropoda</taxon>
        <taxon>Heterobranchia</taxon>
        <taxon>Euthyneura</taxon>
        <taxon>Panpulmonata</taxon>
        <taxon>Eupulmonata</taxon>
        <taxon>Stylommatophora</taxon>
        <taxon>Helicina</taxon>
        <taxon>Arionoidea</taxon>
        <taxon>Arionidae</taxon>
        <taxon>Arion</taxon>
    </lineage>
</organism>
<dbReference type="Gene3D" id="3.30.1370.10">
    <property type="entry name" value="K Homology domain, type 1"/>
    <property type="match status" value="3"/>
</dbReference>
<feature type="domain" description="K Homology" evidence="4">
    <location>
        <begin position="123"/>
        <end position="192"/>
    </location>
</feature>
<gene>
    <name evidence="5" type="primary">ORF117964</name>
</gene>
<dbReference type="PANTHER" id="PTHR10288">
    <property type="entry name" value="KH DOMAIN CONTAINING RNA BINDING PROTEIN"/>
    <property type="match status" value="1"/>
</dbReference>
<keyword evidence="1" id="KW-0677">Repeat</keyword>
<dbReference type="PROSITE" id="PS50084">
    <property type="entry name" value="KH_TYPE_1"/>
    <property type="match status" value="2"/>
</dbReference>
<feature type="region of interest" description="Disordered" evidence="3">
    <location>
        <begin position="209"/>
        <end position="266"/>
    </location>
</feature>
<dbReference type="InterPro" id="IPR036612">
    <property type="entry name" value="KH_dom_type_1_sf"/>
</dbReference>
<dbReference type="CDD" id="cd22418">
    <property type="entry name" value="KH-I_Vigilin_rpt15"/>
    <property type="match status" value="1"/>
</dbReference>
<feature type="domain" description="K Homology" evidence="4">
    <location>
        <begin position="53"/>
        <end position="119"/>
    </location>
</feature>
<sequence>MQDFDVNIAIPAAEEQSDVVKIRGPPAKVKSAKEAIVERVGQLELDKEDRELKSHKLVFDVDEKYHPKIIGRKGNIITVIRKNHDVNIQFPEKGSNTITITGYQQNAEAARDEILKIVKDYEDMYMEEVKIENRIHPRIIGARGRGIQKLMQDYNVEVRFPRPGDTDPDIVVISGAEDNVLDCKEALLNMEEEFLQDFVDQEYLRDLQRPPSKSTLDPTAPREPTPGFVVKNAPWDRAPDTASQEEFPSFGAVVAPKGRSWGPIRK</sequence>
<evidence type="ECO:0000256" key="3">
    <source>
        <dbReference type="SAM" id="MobiDB-lite"/>
    </source>
</evidence>